<feature type="region of interest" description="Disordered" evidence="1">
    <location>
        <begin position="1"/>
        <end position="34"/>
    </location>
</feature>
<reference evidence="2" key="1">
    <citation type="submission" date="2013-12" db="EMBL/GenBank/DDBJ databases">
        <authorList>
            <person name="Aslett M."/>
        </authorList>
    </citation>
    <scope>NUCLEOTIDE SEQUENCE [LARGE SCALE GENOMIC DNA]</scope>
    <source>
        <strain evidence="2">Lindley</strain>
    </source>
</reference>
<name>A0A183BHU7_GLOPA</name>
<dbReference type="WBParaSite" id="GPLIN_000017500">
    <property type="protein sequence ID" value="GPLIN_000017500"/>
    <property type="gene ID" value="GPLIN_000017500"/>
</dbReference>
<protein>
    <submittedName>
        <fullName evidence="3">Uncharacterized protein</fullName>
    </submittedName>
</protein>
<feature type="compositionally biased region" description="Basic and acidic residues" evidence="1">
    <location>
        <begin position="14"/>
        <end position="23"/>
    </location>
</feature>
<organism evidence="2 3">
    <name type="scientific">Globodera pallida</name>
    <name type="common">Potato cyst nematode worm</name>
    <name type="synonym">Heterodera pallida</name>
    <dbReference type="NCBI Taxonomy" id="36090"/>
    <lineage>
        <taxon>Eukaryota</taxon>
        <taxon>Metazoa</taxon>
        <taxon>Ecdysozoa</taxon>
        <taxon>Nematoda</taxon>
        <taxon>Chromadorea</taxon>
        <taxon>Rhabditida</taxon>
        <taxon>Tylenchina</taxon>
        <taxon>Tylenchomorpha</taxon>
        <taxon>Tylenchoidea</taxon>
        <taxon>Heteroderidae</taxon>
        <taxon>Heteroderinae</taxon>
        <taxon>Globodera</taxon>
    </lineage>
</organism>
<evidence type="ECO:0000313" key="2">
    <source>
        <dbReference type="Proteomes" id="UP000050741"/>
    </source>
</evidence>
<dbReference type="AlphaFoldDB" id="A0A183BHU7"/>
<dbReference type="Proteomes" id="UP000050741">
    <property type="component" value="Unassembled WGS sequence"/>
</dbReference>
<reference evidence="2" key="2">
    <citation type="submission" date="2014-05" db="EMBL/GenBank/DDBJ databases">
        <title>The genome and life-stage specific transcriptomes of Globodera pallida elucidate key aspects of plant parasitism by a cyst nematode.</title>
        <authorList>
            <person name="Cotton J.A."/>
            <person name="Lilley C.J."/>
            <person name="Jones L.M."/>
            <person name="Kikuchi T."/>
            <person name="Reid A.J."/>
            <person name="Thorpe P."/>
            <person name="Tsai I.J."/>
            <person name="Beasley H."/>
            <person name="Blok V."/>
            <person name="Cock P.J.A."/>
            <person name="Van den Akker S.E."/>
            <person name="Holroyd N."/>
            <person name="Hunt M."/>
            <person name="Mantelin S."/>
            <person name="Naghra H."/>
            <person name="Pain A."/>
            <person name="Palomares-Rius J.E."/>
            <person name="Zarowiecki M."/>
            <person name="Berriman M."/>
            <person name="Jones J.T."/>
            <person name="Urwin P.E."/>
        </authorList>
    </citation>
    <scope>NUCLEOTIDE SEQUENCE [LARGE SCALE GENOMIC DNA]</scope>
    <source>
        <strain evidence="2">Lindley</strain>
    </source>
</reference>
<proteinExistence type="predicted"/>
<evidence type="ECO:0000313" key="3">
    <source>
        <dbReference type="WBParaSite" id="GPLIN_000017500"/>
    </source>
</evidence>
<sequence length="75" mass="8684">MGCSSKDLSINDSTETKLPKVERPSQFPAGGENRRNNFEELKFKLLEKDVQFKTKRLQMTEFDIQYKAQVGTLRS</sequence>
<feature type="compositionally biased region" description="Polar residues" evidence="1">
    <location>
        <begin position="1"/>
        <end position="13"/>
    </location>
</feature>
<reference evidence="3" key="3">
    <citation type="submission" date="2016-06" db="UniProtKB">
        <authorList>
            <consortium name="WormBaseParasite"/>
        </authorList>
    </citation>
    <scope>IDENTIFICATION</scope>
</reference>
<keyword evidence="2" id="KW-1185">Reference proteome</keyword>
<accession>A0A183BHU7</accession>
<evidence type="ECO:0000256" key="1">
    <source>
        <dbReference type="SAM" id="MobiDB-lite"/>
    </source>
</evidence>